<feature type="transmembrane region" description="Helical" evidence="1">
    <location>
        <begin position="6"/>
        <end position="28"/>
    </location>
</feature>
<evidence type="ECO:0000256" key="1">
    <source>
        <dbReference type="SAM" id="Phobius"/>
    </source>
</evidence>
<keyword evidence="1" id="KW-0812">Transmembrane</keyword>
<evidence type="ECO:0000313" key="2">
    <source>
        <dbReference type="EMBL" id="MBB5481446.1"/>
    </source>
</evidence>
<dbReference type="EMBL" id="JACHDP010000001">
    <property type="protein sequence ID" value="MBB5481446.1"/>
    <property type="molecule type" value="Genomic_DNA"/>
</dbReference>
<evidence type="ECO:0000313" key="3">
    <source>
        <dbReference type="Proteomes" id="UP000586947"/>
    </source>
</evidence>
<accession>A0A840VZN8</accession>
<gene>
    <name evidence="2" type="ORF">HNR20_005951</name>
</gene>
<dbReference type="Proteomes" id="UP000586947">
    <property type="component" value="Unassembled WGS sequence"/>
</dbReference>
<comment type="caution">
    <text evidence="2">The sequence shown here is derived from an EMBL/GenBank/DDBJ whole genome shotgun (WGS) entry which is preliminary data.</text>
</comment>
<sequence>MPSSDLPVWVTLAVAGIGVAGIVAGSAIQSARDDRRWERERQRERERWDREDTNRWFALKTERYAAFLKVANEWGNALLYPRLHSPTPDDAPTLEQLVDQEMSNLMFFASAEIREEAIALWEILQTATEALTETDTSRSERERIDRLVADWELWRQPFRDAAPDDDLRTVVRRHFDERWGSCATAMRQDLNVPWRSTPIVT</sequence>
<dbReference type="AlphaFoldDB" id="A0A840VZN8"/>
<proteinExistence type="predicted"/>
<keyword evidence="1" id="KW-0472">Membrane</keyword>
<keyword evidence="1" id="KW-1133">Transmembrane helix</keyword>
<protein>
    <submittedName>
        <fullName evidence="2">Uncharacterized protein</fullName>
    </submittedName>
</protein>
<reference evidence="2 3" key="1">
    <citation type="submission" date="2020-08" db="EMBL/GenBank/DDBJ databases">
        <title>Sequencing the genomes of 1000 actinobacteria strains.</title>
        <authorList>
            <person name="Klenk H.-P."/>
        </authorList>
    </citation>
    <scope>NUCLEOTIDE SEQUENCE [LARGE SCALE GENOMIC DNA]</scope>
    <source>
        <strain evidence="2 3">DSM 103125</strain>
    </source>
</reference>
<name>A0A840VZN8_9ACTN</name>
<organism evidence="2 3">
    <name type="scientific">Micromonospora parathelypteridis</name>
    <dbReference type="NCBI Taxonomy" id="1839617"/>
    <lineage>
        <taxon>Bacteria</taxon>
        <taxon>Bacillati</taxon>
        <taxon>Actinomycetota</taxon>
        <taxon>Actinomycetes</taxon>
        <taxon>Micromonosporales</taxon>
        <taxon>Micromonosporaceae</taxon>
        <taxon>Micromonospora</taxon>
    </lineage>
</organism>
<keyword evidence="3" id="KW-1185">Reference proteome</keyword>
<dbReference type="RefSeq" id="WP_184186865.1">
    <property type="nucleotide sequence ID" value="NZ_BMNF01000004.1"/>
</dbReference>